<dbReference type="AlphaFoldDB" id="A0A645HAR0"/>
<sequence>MLAAAGCSGPVDASALAGVHFNKTVGQVPGLNFFQCHLTAFHAVHRDITVPGVFGVHAGNDTARNREEPCPFAAFVFTVRLKLYLLVLHPALQVFKGQHHITDAVNTGFFFFRDARADKHGRSTRVLLFDQLAVCQHGGEHPRKVGQGTGVIFLDQCVDRMAARRNDHRVVAVCDQLFILFFDNARTDGGFFCPGKPQLAQRAAYRAKVANAKL</sequence>
<evidence type="ECO:0000313" key="1">
    <source>
        <dbReference type="EMBL" id="MPN35209.1"/>
    </source>
</evidence>
<proteinExistence type="predicted"/>
<accession>A0A645HAR0</accession>
<protein>
    <submittedName>
        <fullName evidence="1">Uncharacterized protein</fullName>
    </submittedName>
</protein>
<dbReference type="EMBL" id="VSSQ01088655">
    <property type="protein sequence ID" value="MPN35209.1"/>
    <property type="molecule type" value="Genomic_DNA"/>
</dbReference>
<name>A0A645HAR0_9ZZZZ</name>
<reference evidence="1" key="1">
    <citation type="submission" date="2019-08" db="EMBL/GenBank/DDBJ databases">
        <authorList>
            <person name="Kucharzyk K."/>
            <person name="Murdoch R.W."/>
            <person name="Higgins S."/>
            <person name="Loffler F."/>
        </authorList>
    </citation>
    <scope>NUCLEOTIDE SEQUENCE</scope>
</reference>
<organism evidence="1">
    <name type="scientific">bioreactor metagenome</name>
    <dbReference type="NCBI Taxonomy" id="1076179"/>
    <lineage>
        <taxon>unclassified sequences</taxon>
        <taxon>metagenomes</taxon>
        <taxon>ecological metagenomes</taxon>
    </lineage>
</organism>
<gene>
    <name evidence="1" type="ORF">SDC9_182706</name>
</gene>
<comment type="caution">
    <text evidence="1">The sequence shown here is derived from an EMBL/GenBank/DDBJ whole genome shotgun (WGS) entry which is preliminary data.</text>
</comment>